<comment type="subunit">
    <text evidence="2">Heterodimer of SbcC and SbcD.</text>
</comment>
<dbReference type="Pfam" id="PF13476">
    <property type="entry name" value="AAA_23"/>
    <property type="match status" value="1"/>
</dbReference>
<reference evidence="6" key="1">
    <citation type="journal article" date="2019" name="Int. J. Syst. Evol. Microbiol.">
        <title>The Global Catalogue of Microorganisms (GCM) 10K type strain sequencing project: providing services to taxonomists for standard genome sequencing and annotation.</title>
        <authorList>
            <consortium name="The Broad Institute Genomics Platform"/>
            <consortium name="The Broad Institute Genome Sequencing Center for Infectious Disease"/>
            <person name="Wu L."/>
            <person name="Ma J."/>
        </authorList>
    </citation>
    <scope>NUCLEOTIDE SEQUENCE [LARGE SCALE GENOMIC DNA]</scope>
    <source>
        <strain evidence="6">ICMP 19430</strain>
    </source>
</reference>
<comment type="caution">
    <text evidence="5">The sequence shown here is derived from an EMBL/GenBank/DDBJ whole genome shotgun (WGS) entry which is preliminary data.</text>
</comment>
<evidence type="ECO:0000313" key="6">
    <source>
        <dbReference type="Proteomes" id="UP001596484"/>
    </source>
</evidence>
<evidence type="ECO:0000256" key="2">
    <source>
        <dbReference type="ARBA" id="ARBA00011322"/>
    </source>
</evidence>
<sequence length="818" mass="89534">MTVQPTTINEFSLRELVTDLEAEHVGAKSQDVAAWDLLVNLAKTLAADSDDDTLVRGRRWMLTRLSAHGFRGAVEPVAVNFDAHPSLTVLHGENGSGKSSLAEAVRVALTGTVGVAAFGVEQKDGLWNSNDHRSRGIPSSEIVVNLVDDHDPRCRLTITARVHDTGVERTAVLTDNGTVTPLASDAPEWSAWGHAVLANPPVLAYAELFNELRTGKELHTWLTRCLSIDVATKLFDTAVTNAQTEAKSAHDRIKYARQQAQASVESADAAAIADEVGNVTAITWDEFYEEDERDAWIARHDLQKRVRQHVELPADQLEQLMAWAQEFKGRLSDFNSSAASELTPAVIAQLIHLDQALAGKQAHDVCPVCGTPGKEWQKHLHARMPDFDATRIATEALRRHCRLRTTRLVDPMRRVIATLPATSESGSVRDTAAALTDEIAAISADELDQRLLLALTEWSDWVATDAAAELITTAINSADRRHQWLCERWDAVEPYLDVWNRDRADAAIAVSWNTARNRWNKHLNGLRTARSQTFSDLVAPKVAALLADVGLKVDSLEVLKGKSTLEIVDSAGLPVDLSHLSAGQRNALILGPVLVAAEGGLFGFCILDDPVHAFDEFRVDQLAATMTSIAGNQALVITTHDGRFVEYLRVHAPSAFTVFHTHRTGNGQIVLDPADSPWLTVLTHADRLHKMGTKAGLSDAGVRDIESLLRMAADAVLEALFLRLNSPQPAPDRLAARSEFDDAMTTKDRIKYFRRILPTTAPARGDFDRACHVITKDGYLDRWSDATHSTPGAGSPGDLPDQLIAARKFCDAIDKVGR</sequence>
<protein>
    <recommendedName>
        <fullName evidence="3">Nuclease SbcCD subunit C</fullName>
    </recommendedName>
</protein>
<dbReference type="PANTHER" id="PTHR32114:SF2">
    <property type="entry name" value="ABC TRANSPORTER ABCH.3"/>
    <property type="match status" value="1"/>
</dbReference>
<evidence type="ECO:0000313" key="5">
    <source>
        <dbReference type="EMBL" id="MFC7449702.1"/>
    </source>
</evidence>
<dbReference type="SUPFAM" id="SSF52540">
    <property type="entry name" value="P-loop containing nucleoside triphosphate hydrolases"/>
    <property type="match status" value="1"/>
</dbReference>
<dbReference type="EMBL" id="JBHTCS010000021">
    <property type="protein sequence ID" value="MFC7449702.1"/>
    <property type="molecule type" value="Genomic_DNA"/>
</dbReference>
<dbReference type="PANTHER" id="PTHR32114">
    <property type="entry name" value="ABC TRANSPORTER ABCH.3"/>
    <property type="match status" value="1"/>
</dbReference>
<dbReference type="Proteomes" id="UP001596484">
    <property type="component" value="Unassembled WGS sequence"/>
</dbReference>
<evidence type="ECO:0000256" key="1">
    <source>
        <dbReference type="ARBA" id="ARBA00006930"/>
    </source>
</evidence>
<name>A0ABW2S159_9NOCA</name>
<feature type="domain" description="Rad50/SbcC-type AAA" evidence="4">
    <location>
        <begin position="64"/>
        <end position="113"/>
    </location>
</feature>
<dbReference type="InterPro" id="IPR027417">
    <property type="entry name" value="P-loop_NTPase"/>
</dbReference>
<keyword evidence="6" id="KW-1185">Reference proteome</keyword>
<dbReference type="InterPro" id="IPR038729">
    <property type="entry name" value="Rad50/SbcC_AAA"/>
</dbReference>
<proteinExistence type="inferred from homology"/>
<evidence type="ECO:0000259" key="4">
    <source>
        <dbReference type="Pfam" id="PF13476"/>
    </source>
</evidence>
<gene>
    <name evidence="5" type="ORF">ACFQS9_17540</name>
</gene>
<comment type="similarity">
    <text evidence="1">Belongs to the SMC family. SbcC subfamily.</text>
</comment>
<evidence type="ECO:0000256" key="3">
    <source>
        <dbReference type="ARBA" id="ARBA00013368"/>
    </source>
</evidence>
<accession>A0ABW2S159</accession>
<dbReference type="RefSeq" id="WP_378406967.1">
    <property type="nucleotide sequence ID" value="NZ_JBHTCS010000021.1"/>
</dbReference>
<organism evidence="5 6">
    <name type="scientific">Rhodococcus daqingensis</name>
    <dbReference type="NCBI Taxonomy" id="2479363"/>
    <lineage>
        <taxon>Bacteria</taxon>
        <taxon>Bacillati</taxon>
        <taxon>Actinomycetota</taxon>
        <taxon>Actinomycetes</taxon>
        <taxon>Mycobacteriales</taxon>
        <taxon>Nocardiaceae</taxon>
        <taxon>Rhodococcus</taxon>
    </lineage>
</organism>
<dbReference type="Gene3D" id="3.40.50.300">
    <property type="entry name" value="P-loop containing nucleotide triphosphate hydrolases"/>
    <property type="match status" value="2"/>
</dbReference>